<protein>
    <submittedName>
        <fullName evidence="1">Uncharacterized protein</fullName>
    </submittedName>
</protein>
<feature type="non-terminal residue" evidence="1">
    <location>
        <position position="1"/>
    </location>
</feature>
<reference evidence="1" key="1">
    <citation type="journal article" date="2015" name="Nature">
        <title>Complex archaea that bridge the gap between prokaryotes and eukaryotes.</title>
        <authorList>
            <person name="Spang A."/>
            <person name="Saw J.H."/>
            <person name="Jorgensen S.L."/>
            <person name="Zaremba-Niedzwiedzka K."/>
            <person name="Martijn J."/>
            <person name="Lind A.E."/>
            <person name="van Eijk R."/>
            <person name="Schleper C."/>
            <person name="Guy L."/>
            <person name="Ettema T.J."/>
        </authorList>
    </citation>
    <scope>NUCLEOTIDE SEQUENCE</scope>
</reference>
<comment type="caution">
    <text evidence="1">The sequence shown here is derived from an EMBL/GenBank/DDBJ whole genome shotgun (WGS) entry which is preliminary data.</text>
</comment>
<name>A0A0F9C0E2_9ZZZZ</name>
<sequence length="94" mass="9929">SDQTYQTLASKTIDAAKNGRLVGLGIYAGIPTRTRFQLTIGGIVQWTDIELPTAANPFFGGTRLPASTVVLLEGKSSDGTQVDMWGTIEGTEVG</sequence>
<evidence type="ECO:0000313" key="1">
    <source>
        <dbReference type="EMBL" id="KKL19672.1"/>
    </source>
</evidence>
<dbReference type="AlphaFoldDB" id="A0A0F9C0E2"/>
<proteinExistence type="predicted"/>
<dbReference type="EMBL" id="LAZR01038395">
    <property type="protein sequence ID" value="KKL19672.1"/>
    <property type="molecule type" value="Genomic_DNA"/>
</dbReference>
<gene>
    <name evidence="1" type="ORF">LCGC14_2463090</name>
</gene>
<organism evidence="1">
    <name type="scientific">marine sediment metagenome</name>
    <dbReference type="NCBI Taxonomy" id="412755"/>
    <lineage>
        <taxon>unclassified sequences</taxon>
        <taxon>metagenomes</taxon>
        <taxon>ecological metagenomes</taxon>
    </lineage>
</organism>
<accession>A0A0F9C0E2</accession>